<dbReference type="EMBL" id="MF668275">
    <property type="protein sequence ID" value="ASZ73338.1"/>
    <property type="molecule type" value="Genomic_DNA"/>
</dbReference>
<evidence type="ECO:0000256" key="1">
    <source>
        <dbReference type="SAM" id="MobiDB-lite"/>
    </source>
</evidence>
<dbReference type="Proteomes" id="UP000224487">
    <property type="component" value="Genome"/>
</dbReference>
<keyword evidence="3" id="KW-1185">Reference proteome</keyword>
<organism evidence="2 3">
    <name type="scientific">Brevibacterium phage LuckyBarnes</name>
    <dbReference type="NCBI Taxonomy" id="2027888"/>
    <lineage>
        <taxon>Viruses</taxon>
        <taxon>Duplodnaviria</taxon>
        <taxon>Heunggongvirae</taxon>
        <taxon>Uroviricota</taxon>
        <taxon>Caudoviricetes</taxon>
        <taxon>Luckybarnesvirus</taxon>
        <taxon>Luckybarnesvirus luckybarnes</taxon>
    </lineage>
</organism>
<gene>
    <name evidence="2" type="ORF">SEA_LUCKYBARNES_18</name>
</gene>
<evidence type="ECO:0000313" key="2">
    <source>
        <dbReference type="EMBL" id="ASZ73338.1"/>
    </source>
</evidence>
<evidence type="ECO:0000313" key="3">
    <source>
        <dbReference type="Proteomes" id="UP000224487"/>
    </source>
</evidence>
<protein>
    <submittedName>
        <fullName evidence="2">Uncharacterized protein</fullName>
    </submittedName>
</protein>
<proteinExistence type="predicted"/>
<reference evidence="3" key="1">
    <citation type="submission" date="2017-08" db="EMBL/GenBank/DDBJ databases">
        <authorList>
            <person name="de Groot N.N."/>
        </authorList>
    </citation>
    <scope>NUCLEOTIDE SEQUENCE [LARGE SCALE GENOMIC DNA]</scope>
</reference>
<feature type="region of interest" description="Disordered" evidence="1">
    <location>
        <begin position="28"/>
        <end position="72"/>
    </location>
</feature>
<sequence>MAAEFKHAWDKRTGEKLPYKVPETHFDIYPDTLSPTPLQKKQDRERAASRQADTTPTRIPDVMAQETNKGDN</sequence>
<accession>A0A249XNM2</accession>
<name>A0A249XNM2_9CAUD</name>